<keyword evidence="2" id="KW-0677">Repeat</keyword>
<keyword evidence="9" id="KW-1185">Reference proteome</keyword>
<dbReference type="InterPro" id="IPR034823">
    <property type="entry name" value="CID8-like_RRM1"/>
</dbReference>
<feature type="region of interest" description="Disordered" evidence="6">
    <location>
        <begin position="166"/>
        <end position="196"/>
    </location>
</feature>
<evidence type="ECO:0000313" key="9">
    <source>
        <dbReference type="Proteomes" id="UP000233837"/>
    </source>
</evidence>
<dbReference type="InterPro" id="IPR012677">
    <property type="entry name" value="Nucleotide-bd_a/b_plait_sf"/>
</dbReference>
<feature type="domain" description="RRM" evidence="7">
    <location>
        <begin position="205"/>
        <end position="280"/>
    </location>
</feature>
<dbReference type="CDD" id="cd12459">
    <property type="entry name" value="RRM1_CID8_like"/>
    <property type="match status" value="1"/>
</dbReference>
<dbReference type="SMART" id="SM00360">
    <property type="entry name" value="RRM"/>
    <property type="match status" value="2"/>
</dbReference>
<dbReference type="PANTHER" id="PTHR32343">
    <property type="entry name" value="SERINE/ARGININE-RICH SPLICING FACTOR"/>
    <property type="match status" value="1"/>
</dbReference>
<evidence type="ECO:0000256" key="6">
    <source>
        <dbReference type="SAM" id="MobiDB-lite"/>
    </source>
</evidence>
<dbReference type="PROSITE" id="PS50102">
    <property type="entry name" value="RRM"/>
    <property type="match status" value="2"/>
</dbReference>
<dbReference type="GO" id="GO:0005634">
    <property type="term" value="C:nucleus"/>
    <property type="evidence" value="ECO:0007669"/>
    <property type="project" value="UniProtKB-SubCell"/>
</dbReference>
<dbReference type="OrthoDB" id="7763451at2759"/>
<reference evidence="8 9" key="1">
    <citation type="journal article" date="2016" name="Sci. Rep.">
        <title>The Dendrobium catenatum Lindl. genome sequence provides insights into polysaccharide synthase, floral development and adaptive evolution.</title>
        <authorList>
            <person name="Zhang G.Q."/>
            <person name="Xu Q."/>
            <person name="Bian C."/>
            <person name="Tsai W.C."/>
            <person name="Yeh C.M."/>
            <person name="Liu K.W."/>
            <person name="Yoshida K."/>
            <person name="Zhang L.S."/>
            <person name="Chang S.B."/>
            <person name="Chen F."/>
            <person name="Shi Y."/>
            <person name="Su Y.Y."/>
            <person name="Zhang Y.Q."/>
            <person name="Chen L.J."/>
            <person name="Yin Y."/>
            <person name="Lin M."/>
            <person name="Huang H."/>
            <person name="Deng H."/>
            <person name="Wang Z.W."/>
            <person name="Zhu S.L."/>
            <person name="Zhao X."/>
            <person name="Deng C."/>
            <person name="Niu S.C."/>
            <person name="Huang J."/>
            <person name="Wang M."/>
            <person name="Liu G.H."/>
            <person name="Yang H.J."/>
            <person name="Xiao X.J."/>
            <person name="Hsiao Y.Y."/>
            <person name="Wu W.L."/>
            <person name="Chen Y.Y."/>
            <person name="Mitsuda N."/>
            <person name="Ohme-Takagi M."/>
            <person name="Luo Y.B."/>
            <person name="Van de Peer Y."/>
            <person name="Liu Z.J."/>
        </authorList>
    </citation>
    <scope>NUCLEOTIDE SEQUENCE [LARGE SCALE GENOMIC DNA]</scope>
    <source>
        <tissue evidence="8">The whole plant</tissue>
    </source>
</reference>
<dbReference type="InterPro" id="IPR000504">
    <property type="entry name" value="RRM_dom"/>
</dbReference>
<evidence type="ECO:0000256" key="4">
    <source>
        <dbReference type="ARBA" id="ARBA00023242"/>
    </source>
</evidence>
<sequence>MAVVENADGSDIGMRLESSLTRDIDGGGAKEHESRLVTSAASLQKGHLGAARLAGSFLRPYQDSSFSGFEIKAFQPRQQWVGHAAAVQLRNGGRRGNEEGFKRDMRDLEELLSKLNPMAEEFVPQSHVNHGAGVLWSGGGGIDAGFYSSSFGLPVVYPKAAHANDGYPNGSSANGDRRRKTGHSQGRRRMNSRTSMAQQEEIIRRTVYVSDIDQQVTEEELAALFVNCGQVVDCRICGDPNSVLRFAFVEFTDEEGANAALSVSRTLLGFYPVRVLPSKTAIAPVDPKFLPRSEDEREMCTRTIYCTNIDNKVNQSELKLFFERSCGPVYRMRLLGDYHHATRIAFIEFARAESAIAALNCSGARLGSLLIRVSPSKTPVRPRATRT</sequence>
<dbReference type="InterPro" id="IPR009818">
    <property type="entry name" value="PAM2_motif"/>
</dbReference>
<protein>
    <submittedName>
        <fullName evidence="8">Polyadenylate-binding protein 3</fullName>
    </submittedName>
</protein>
<evidence type="ECO:0000256" key="2">
    <source>
        <dbReference type="ARBA" id="ARBA00022737"/>
    </source>
</evidence>
<reference evidence="8 9" key="2">
    <citation type="journal article" date="2017" name="Nature">
        <title>The Apostasia genome and the evolution of orchids.</title>
        <authorList>
            <person name="Zhang G.Q."/>
            <person name="Liu K.W."/>
            <person name="Li Z."/>
            <person name="Lohaus R."/>
            <person name="Hsiao Y.Y."/>
            <person name="Niu S.C."/>
            <person name="Wang J.Y."/>
            <person name="Lin Y.C."/>
            <person name="Xu Q."/>
            <person name="Chen L.J."/>
            <person name="Yoshida K."/>
            <person name="Fujiwara S."/>
            <person name="Wang Z.W."/>
            <person name="Zhang Y.Q."/>
            <person name="Mitsuda N."/>
            <person name="Wang M."/>
            <person name="Liu G.H."/>
            <person name="Pecoraro L."/>
            <person name="Huang H.X."/>
            <person name="Xiao X.J."/>
            <person name="Lin M."/>
            <person name="Wu X.Y."/>
            <person name="Wu W.L."/>
            <person name="Chen Y.Y."/>
            <person name="Chang S.B."/>
            <person name="Sakamoto S."/>
            <person name="Ohme-Takagi M."/>
            <person name="Yagi M."/>
            <person name="Zeng S.J."/>
            <person name="Shen C.Y."/>
            <person name="Yeh C.M."/>
            <person name="Luo Y.B."/>
            <person name="Tsai W.C."/>
            <person name="Van de Peer Y."/>
            <person name="Liu Z.J."/>
        </authorList>
    </citation>
    <scope>NUCLEOTIDE SEQUENCE [LARGE SCALE GENOMIC DNA]</scope>
    <source>
        <tissue evidence="8">The whole plant</tissue>
    </source>
</reference>
<dbReference type="InterPro" id="IPR034825">
    <property type="entry name" value="CID8-like_RRM2"/>
</dbReference>
<dbReference type="Pfam" id="PF07145">
    <property type="entry name" value="PAM2"/>
    <property type="match status" value="1"/>
</dbReference>
<evidence type="ECO:0000259" key="7">
    <source>
        <dbReference type="PROSITE" id="PS50102"/>
    </source>
</evidence>
<comment type="subcellular location">
    <subcellularLocation>
        <location evidence="1">Nucleus</location>
    </subcellularLocation>
</comment>
<feature type="domain" description="RRM" evidence="7">
    <location>
        <begin position="302"/>
        <end position="378"/>
    </location>
</feature>
<dbReference type="STRING" id="906689.A0A2I0WRQ2"/>
<keyword evidence="4" id="KW-0539">Nucleus</keyword>
<evidence type="ECO:0000313" key="8">
    <source>
        <dbReference type="EMBL" id="PKU78307.1"/>
    </source>
</evidence>
<name>A0A2I0WRQ2_9ASPA</name>
<evidence type="ECO:0000256" key="3">
    <source>
        <dbReference type="ARBA" id="ARBA00022884"/>
    </source>
</evidence>
<keyword evidence="3 5" id="KW-0694">RNA-binding</keyword>
<dbReference type="EMBL" id="KZ502458">
    <property type="protein sequence ID" value="PKU78307.1"/>
    <property type="molecule type" value="Genomic_DNA"/>
</dbReference>
<dbReference type="AlphaFoldDB" id="A0A2I0WRQ2"/>
<proteinExistence type="predicted"/>
<feature type="compositionally biased region" description="Basic residues" evidence="6">
    <location>
        <begin position="177"/>
        <end position="191"/>
    </location>
</feature>
<dbReference type="Proteomes" id="UP000233837">
    <property type="component" value="Unassembled WGS sequence"/>
</dbReference>
<accession>A0A2I0WRQ2</accession>
<dbReference type="PANTHER" id="PTHR32343:SF72">
    <property type="entry name" value="POLYADENYLATE-BINDING PROTEIN-INTERACTING PROTEIN 11"/>
    <property type="match status" value="1"/>
</dbReference>
<organism evidence="8 9">
    <name type="scientific">Dendrobium catenatum</name>
    <dbReference type="NCBI Taxonomy" id="906689"/>
    <lineage>
        <taxon>Eukaryota</taxon>
        <taxon>Viridiplantae</taxon>
        <taxon>Streptophyta</taxon>
        <taxon>Embryophyta</taxon>
        <taxon>Tracheophyta</taxon>
        <taxon>Spermatophyta</taxon>
        <taxon>Magnoliopsida</taxon>
        <taxon>Liliopsida</taxon>
        <taxon>Asparagales</taxon>
        <taxon>Orchidaceae</taxon>
        <taxon>Epidendroideae</taxon>
        <taxon>Malaxideae</taxon>
        <taxon>Dendrobiinae</taxon>
        <taxon>Dendrobium</taxon>
    </lineage>
</organism>
<dbReference type="GO" id="GO:0003729">
    <property type="term" value="F:mRNA binding"/>
    <property type="evidence" value="ECO:0007669"/>
    <property type="project" value="UniProtKB-ARBA"/>
</dbReference>
<dbReference type="FunFam" id="3.30.70.330:FF:000665">
    <property type="entry name" value="Polyadenylate-binding protein-interacting protein 10"/>
    <property type="match status" value="1"/>
</dbReference>
<dbReference type="InterPro" id="IPR035979">
    <property type="entry name" value="RBD_domain_sf"/>
</dbReference>
<gene>
    <name evidence="8" type="primary">PAB3</name>
    <name evidence="8" type="ORF">MA16_Dca008932</name>
</gene>
<evidence type="ECO:0000256" key="5">
    <source>
        <dbReference type="PROSITE-ProRule" id="PRU00176"/>
    </source>
</evidence>
<dbReference type="SUPFAM" id="SSF54928">
    <property type="entry name" value="RNA-binding domain, RBD"/>
    <property type="match status" value="2"/>
</dbReference>
<dbReference type="CDD" id="cd12460">
    <property type="entry name" value="RRM2_CID8_like"/>
    <property type="match status" value="1"/>
</dbReference>
<dbReference type="Pfam" id="PF00076">
    <property type="entry name" value="RRM_1"/>
    <property type="match status" value="2"/>
</dbReference>
<evidence type="ECO:0000256" key="1">
    <source>
        <dbReference type="ARBA" id="ARBA00004123"/>
    </source>
</evidence>
<dbReference type="Gene3D" id="3.30.70.330">
    <property type="match status" value="2"/>
</dbReference>
<dbReference type="FunFam" id="3.30.70.330:FF:000530">
    <property type="entry name" value="Polyadenylate-binding protein-interacting protein 11"/>
    <property type="match status" value="1"/>
</dbReference>